<evidence type="ECO:0000256" key="3">
    <source>
        <dbReference type="ARBA" id="ARBA00022737"/>
    </source>
</evidence>
<comment type="caution">
    <text evidence="14">The sequence shown here is derived from an EMBL/GenBank/DDBJ whole genome shotgun (WGS) entry which is preliminary data.</text>
</comment>
<dbReference type="GO" id="GO:0000981">
    <property type="term" value="F:DNA-binding transcription factor activity, RNA polymerase II-specific"/>
    <property type="evidence" value="ECO:0007669"/>
    <property type="project" value="TreeGrafter"/>
</dbReference>
<dbReference type="PROSITE" id="PS50114">
    <property type="entry name" value="GATA_ZN_FINGER_2"/>
    <property type="match status" value="2"/>
</dbReference>
<dbReference type="GO" id="GO:0000978">
    <property type="term" value="F:RNA polymerase II cis-regulatory region sequence-specific DNA binding"/>
    <property type="evidence" value="ECO:0007669"/>
    <property type="project" value="TreeGrafter"/>
</dbReference>
<dbReference type="SUPFAM" id="SSF57716">
    <property type="entry name" value="Glucocorticoid receptor-like (DNA-binding domain)"/>
    <property type="match status" value="2"/>
</dbReference>
<keyword evidence="5" id="KW-0862">Zinc</keyword>
<feature type="domain" description="GATA-type" evidence="13">
    <location>
        <begin position="114"/>
        <end position="169"/>
    </location>
</feature>
<dbReference type="EMBL" id="JARGDH010000001">
    <property type="protein sequence ID" value="KAL0281637.1"/>
    <property type="molecule type" value="Genomic_DNA"/>
</dbReference>
<dbReference type="InterPro" id="IPR013088">
    <property type="entry name" value="Znf_NHR/GATA"/>
</dbReference>
<evidence type="ECO:0000256" key="9">
    <source>
        <dbReference type="ARBA" id="ARBA00023163"/>
    </source>
</evidence>
<dbReference type="FunFam" id="3.30.50.10:FF:000002">
    <property type="entry name" value="Gata transcription factor gatad"/>
    <property type="match status" value="1"/>
</dbReference>
<dbReference type="Pfam" id="PF00320">
    <property type="entry name" value="GATA"/>
    <property type="match status" value="2"/>
</dbReference>
<evidence type="ECO:0000259" key="13">
    <source>
        <dbReference type="PROSITE" id="PS50114"/>
    </source>
</evidence>
<evidence type="ECO:0000256" key="11">
    <source>
        <dbReference type="PROSITE-ProRule" id="PRU00094"/>
    </source>
</evidence>
<evidence type="ECO:0000256" key="10">
    <source>
        <dbReference type="ARBA" id="ARBA00023242"/>
    </source>
</evidence>
<evidence type="ECO:0000256" key="7">
    <source>
        <dbReference type="ARBA" id="ARBA00023125"/>
    </source>
</evidence>
<proteinExistence type="predicted"/>
<reference evidence="14" key="1">
    <citation type="journal article" date="2024" name="Gigascience">
        <title>Chromosome-level genome of the poultry shaft louse Menopon gallinae provides insight into the host-switching and adaptive evolution of parasitic lice.</title>
        <authorList>
            <person name="Xu Y."/>
            <person name="Ma L."/>
            <person name="Liu S."/>
            <person name="Liang Y."/>
            <person name="Liu Q."/>
            <person name="He Z."/>
            <person name="Tian L."/>
            <person name="Duan Y."/>
            <person name="Cai W."/>
            <person name="Li H."/>
            <person name="Song F."/>
        </authorList>
    </citation>
    <scope>NUCLEOTIDE SEQUENCE</scope>
    <source>
        <strain evidence="14">Cailab_2023a</strain>
    </source>
</reference>
<keyword evidence="8" id="KW-0010">Activator</keyword>
<dbReference type="PROSITE" id="PS00344">
    <property type="entry name" value="GATA_ZN_FINGER_1"/>
    <property type="match status" value="2"/>
</dbReference>
<evidence type="ECO:0000313" key="14">
    <source>
        <dbReference type="EMBL" id="KAL0281637.1"/>
    </source>
</evidence>
<feature type="compositionally biased region" description="Low complexity" evidence="12">
    <location>
        <begin position="228"/>
        <end position="241"/>
    </location>
</feature>
<dbReference type="CDD" id="cd00202">
    <property type="entry name" value="ZnF_GATA"/>
    <property type="match status" value="2"/>
</dbReference>
<evidence type="ECO:0000256" key="12">
    <source>
        <dbReference type="SAM" id="MobiDB-lite"/>
    </source>
</evidence>
<dbReference type="Gene3D" id="3.30.50.10">
    <property type="entry name" value="Erythroid Transcription Factor GATA-1, subunit A"/>
    <property type="match status" value="2"/>
</dbReference>
<protein>
    <recommendedName>
        <fullName evidence="13">GATA-type domain-containing protein</fullName>
    </recommendedName>
</protein>
<gene>
    <name evidence="14" type="ORF">PYX00_002565</name>
</gene>
<dbReference type="AlphaFoldDB" id="A0AAW2IH25"/>
<evidence type="ECO:0000256" key="8">
    <source>
        <dbReference type="ARBA" id="ARBA00023159"/>
    </source>
</evidence>
<evidence type="ECO:0000256" key="6">
    <source>
        <dbReference type="ARBA" id="ARBA00023015"/>
    </source>
</evidence>
<dbReference type="GO" id="GO:0045944">
    <property type="term" value="P:positive regulation of transcription by RNA polymerase II"/>
    <property type="evidence" value="ECO:0007669"/>
    <property type="project" value="TreeGrafter"/>
</dbReference>
<keyword evidence="2" id="KW-0479">Metal-binding</keyword>
<dbReference type="GO" id="GO:0045165">
    <property type="term" value="P:cell fate commitment"/>
    <property type="evidence" value="ECO:0007669"/>
    <property type="project" value="TreeGrafter"/>
</dbReference>
<dbReference type="PRINTS" id="PR00619">
    <property type="entry name" value="GATAZNFINGER"/>
</dbReference>
<name>A0AAW2IH25_9NEOP</name>
<dbReference type="GO" id="GO:0000122">
    <property type="term" value="P:negative regulation of transcription by RNA polymerase II"/>
    <property type="evidence" value="ECO:0007669"/>
    <property type="project" value="TreeGrafter"/>
</dbReference>
<feature type="domain" description="GATA-type" evidence="13">
    <location>
        <begin position="168"/>
        <end position="221"/>
    </location>
</feature>
<keyword evidence="4 11" id="KW-0863">Zinc-finger</keyword>
<dbReference type="PANTHER" id="PTHR10071:SF337">
    <property type="entry name" value="GATA-BINDING FACTOR A"/>
    <property type="match status" value="1"/>
</dbReference>
<keyword evidence="7" id="KW-0238">DNA-binding</keyword>
<organism evidence="14">
    <name type="scientific">Menopon gallinae</name>
    <name type="common">poultry shaft louse</name>
    <dbReference type="NCBI Taxonomy" id="328185"/>
    <lineage>
        <taxon>Eukaryota</taxon>
        <taxon>Metazoa</taxon>
        <taxon>Ecdysozoa</taxon>
        <taxon>Arthropoda</taxon>
        <taxon>Hexapoda</taxon>
        <taxon>Insecta</taxon>
        <taxon>Pterygota</taxon>
        <taxon>Neoptera</taxon>
        <taxon>Paraneoptera</taxon>
        <taxon>Psocodea</taxon>
        <taxon>Troctomorpha</taxon>
        <taxon>Phthiraptera</taxon>
        <taxon>Amblycera</taxon>
        <taxon>Menoponidae</taxon>
        <taxon>Menopon</taxon>
    </lineage>
</organism>
<keyword evidence="3" id="KW-0677">Repeat</keyword>
<keyword evidence="6" id="KW-0805">Transcription regulation</keyword>
<evidence type="ECO:0000256" key="4">
    <source>
        <dbReference type="ARBA" id="ARBA00022771"/>
    </source>
</evidence>
<evidence type="ECO:0000256" key="5">
    <source>
        <dbReference type="ARBA" id="ARBA00022833"/>
    </source>
</evidence>
<feature type="compositionally biased region" description="Polar residues" evidence="12">
    <location>
        <begin position="272"/>
        <end position="293"/>
    </location>
</feature>
<keyword evidence="10" id="KW-0539">Nucleus</keyword>
<dbReference type="SMART" id="SM00401">
    <property type="entry name" value="ZnF_GATA"/>
    <property type="match status" value="2"/>
</dbReference>
<keyword evidence="9" id="KW-0804">Transcription</keyword>
<feature type="compositionally biased region" description="Basic residues" evidence="12">
    <location>
        <begin position="315"/>
        <end position="326"/>
    </location>
</feature>
<feature type="compositionally biased region" description="Polar residues" evidence="12">
    <location>
        <begin position="243"/>
        <end position="254"/>
    </location>
</feature>
<dbReference type="GO" id="GO:0008270">
    <property type="term" value="F:zinc ion binding"/>
    <property type="evidence" value="ECO:0007669"/>
    <property type="project" value="UniProtKB-KW"/>
</dbReference>
<dbReference type="InterPro" id="IPR039355">
    <property type="entry name" value="Transcription_factor_GATA"/>
</dbReference>
<evidence type="ECO:0000256" key="1">
    <source>
        <dbReference type="ARBA" id="ARBA00004123"/>
    </source>
</evidence>
<dbReference type="PANTHER" id="PTHR10071">
    <property type="entry name" value="TRANSCRIPTION FACTOR GATA FAMILY MEMBER"/>
    <property type="match status" value="1"/>
</dbReference>
<dbReference type="FunFam" id="3.30.50.10:FF:000001">
    <property type="entry name" value="GATA transcription factor (GATAd)"/>
    <property type="match status" value="1"/>
</dbReference>
<feature type="region of interest" description="Disordered" evidence="12">
    <location>
        <begin position="214"/>
        <end position="338"/>
    </location>
</feature>
<comment type="subcellular location">
    <subcellularLocation>
        <location evidence="1">Nucleus</location>
    </subcellularLocation>
</comment>
<accession>A0AAW2IH25</accession>
<evidence type="ECO:0000256" key="2">
    <source>
        <dbReference type="ARBA" id="ARBA00022723"/>
    </source>
</evidence>
<dbReference type="GO" id="GO:0005634">
    <property type="term" value="C:nucleus"/>
    <property type="evidence" value="ECO:0007669"/>
    <property type="project" value="UniProtKB-SubCell"/>
</dbReference>
<sequence length="374" mass="40177">MFPNSGGTGYCEGGTGYLGSQHPVYVPSNRAVLGGLGPHHQYNHSGGEHFASSGNGWSHQAAGNDNFGASTHLTAQQNALSGSFYGQNVMAWRSYDSGGYQRAAHYDNGMEFQFGEGRECVNCGAISTPLWRRDGTGHYLCNACGLYHKMNGMNRPLVKPSKRLTATKRLGLCCTNCGTRTTTLWRRNNEGEPVCNACGLYFKLHGVNRPLAMRKDGIQTRKRKPKKPSSAAFSAAVGVVGTDKNQGQDSSSSSEDCKALAVGQHEAEKSPKTSGSDCPYLGTTSLLPSSSNVPVKMEPLPPPTNHFEPGENRSYRSHQGHGHTVHHAPPSSHYPAQQAHAAFHSPYAGAYGQHNFVFSPPVSHYDSPSGKAVT</sequence>
<dbReference type="InterPro" id="IPR000679">
    <property type="entry name" value="Znf_GATA"/>
</dbReference>